<dbReference type="InterPro" id="IPR017907">
    <property type="entry name" value="Znf_RING_CS"/>
</dbReference>
<accession>A0A803VWR5</accession>
<reference evidence="6 7" key="1">
    <citation type="journal article" date="2012" name="Nature">
        <title>The genomic landscape of species divergence in Ficedula flycatchers.</title>
        <authorList>
            <person name="Ellegren H."/>
            <person name="Smeds L."/>
            <person name="Burri R."/>
            <person name="Olason P.I."/>
            <person name="Backstrom N."/>
            <person name="Kawakami T."/>
            <person name="Kunstner A."/>
            <person name="Makinen H."/>
            <person name="Nadachowska-Brzyska K."/>
            <person name="Qvarnstrom A."/>
            <person name="Uebbing S."/>
            <person name="Wolf J.B."/>
        </authorList>
    </citation>
    <scope>NUCLEOTIDE SEQUENCE [LARGE SCALE GENOMIC DNA]</scope>
</reference>
<dbReference type="AlphaFoldDB" id="A0A803VWR5"/>
<dbReference type="Pfam" id="PF13445">
    <property type="entry name" value="zf-RING_UBOX"/>
    <property type="match status" value="1"/>
</dbReference>
<dbReference type="SUPFAM" id="SSF57850">
    <property type="entry name" value="RING/U-box"/>
    <property type="match status" value="1"/>
</dbReference>
<evidence type="ECO:0000259" key="5">
    <source>
        <dbReference type="PROSITE" id="PS50089"/>
    </source>
</evidence>
<dbReference type="Ensembl" id="ENSFALT00000027880.1">
    <property type="protein sequence ID" value="ENSFALP00000027171.1"/>
    <property type="gene ID" value="ENSFALG00000025241.1"/>
</dbReference>
<evidence type="ECO:0000256" key="3">
    <source>
        <dbReference type="ARBA" id="ARBA00022833"/>
    </source>
</evidence>
<dbReference type="GeneTree" id="ENSGT01030000239112"/>
<dbReference type="PANTHER" id="PTHR25465:SF77">
    <property type="entry name" value="E3 UBIQUITIN_ISG15 LIGASE TRIM25"/>
    <property type="match status" value="1"/>
</dbReference>
<evidence type="ECO:0000313" key="7">
    <source>
        <dbReference type="Proteomes" id="UP000016665"/>
    </source>
</evidence>
<dbReference type="GO" id="GO:0008270">
    <property type="term" value="F:zinc ion binding"/>
    <property type="evidence" value="ECO:0007669"/>
    <property type="project" value="UniProtKB-KW"/>
</dbReference>
<dbReference type="PROSITE" id="PS00518">
    <property type="entry name" value="ZF_RING_1"/>
    <property type="match status" value="1"/>
</dbReference>
<name>A0A803VWR5_FICAL</name>
<dbReference type="PROSITE" id="PS50089">
    <property type="entry name" value="ZF_RING_2"/>
    <property type="match status" value="1"/>
</dbReference>
<keyword evidence="3" id="KW-0862">Zinc</keyword>
<feature type="domain" description="RING-type" evidence="5">
    <location>
        <begin position="20"/>
        <end position="64"/>
    </location>
</feature>
<evidence type="ECO:0000256" key="2">
    <source>
        <dbReference type="ARBA" id="ARBA00022771"/>
    </source>
</evidence>
<dbReference type="Gene3D" id="3.30.40.10">
    <property type="entry name" value="Zinc/RING finger domain, C3HC4 (zinc finger)"/>
    <property type="match status" value="1"/>
</dbReference>
<dbReference type="Proteomes" id="UP000016665">
    <property type="component" value="Chromosome 13"/>
</dbReference>
<sequence>MAKAGEGCGGPGSLEAELTCPICLSVYQEPVSLGCGHSFCRPCLEEVLGTQQSSQGLSTCPTCRASLEPGVKLQKNFKMRGQSLK</sequence>
<reference evidence="6" key="3">
    <citation type="submission" date="2025-09" db="UniProtKB">
        <authorList>
            <consortium name="Ensembl"/>
        </authorList>
    </citation>
    <scope>IDENTIFICATION</scope>
</reference>
<protein>
    <recommendedName>
        <fullName evidence="5">RING-type domain-containing protein</fullName>
    </recommendedName>
</protein>
<dbReference type="InterPro" id="IPR051051">
    <property type="entry name" value="E3_ubiq-ligase_TRIM/RNF"/>
</dbReference>
<dbReference type="SMART" id="SM00184">
    <property type="entry name" value="RING"/>
    <property type="match status" value="1"/>
</dbReference>
<organism evidence="6 7">
    <name type="scientific">Ficedula albicollis</name>
    <name type="common">Collared flycatcher</name>
    <name type="synonym">Muscicapa albicollis</name>
    <dbReference type="NCBI Taxonomy" id="59894"/>
    <lineage>
        <taxon>Eukaryota</taxon>
        <taxon>Metazoa</taxon>
        <taxon>Chordata</taxon>
        <taxon>Craniata</taxon>
        <taxon>Vertebrata</taxon>
        <taxon>Euteleostomi</taxon>
        <taxon>Archelosauria</taxon>
        <taxon>Archosauria</taxon>
        <taxon>Dinosauria</taxon>
        <taxon>Saurischia</taxon>
        <taxon>Theropoda</taxon>
        <taxon>Coelurosauria</taxon>
        <taxon>Aves</taxon>
        <taxon>Neognathae</taxon>
        <taxon>Neoaves</taxon>
        <taxon>Telluraves</taxon>
        <taxon>Australaves</taxon>
        <taxon>Passeriformes</taxon>
        <taxon>Muscicapidae</taxon>
        <taxon>Ficedula</taxon>
    </lineage>
</organism>
<dbReference type="InterPro" id="IPR013083">
    <property type="entry name" value="Znf_RING/FYVE/PHD"/>
</dbReference>
<reference evidence="6" key="2">
    <citation type="submission" date="2025-08" db="UniProtKB">
        <authorList>
            <consortium name="Ensembl"/>
        </authorList>
    </citation>
    <scope>IDENTIFICATION</scope>
</reference>
<dbReference type="InterPro" id="IPR027370">
    <property type="entry name" value="Znf-RING_euk"/>
</dbReference>
<evidence type="ECO:0000256" key="1">
    <source>
        <dbReference type="ARBA" id="ARBA00022723"/>
    </source>
</evidence>
<dbReference type="PANTHER" id="PTHR25465">
    <property type="entry name" value="B-BOX DOMAIN CONTAINING"/>
    <property type="match status" value="1"/>
</dbReference>
<keyword evidence="2 4" id="KW-0863">Zinc-finger</keyword>
<evidence type="ECO:0000313" key="6">
    <source>
        <dbReference type="Ensembl" id="ENSFALP00000027171.1"/>
    </source>
</evidence>
<proteinExistence type="predicted"/>
<keyword evidence="7" id="KW-1185">Reference proteome</keyword>
<evidence type="ECO:0000256" key="4">
    <source>
        <dbReference type="PROSITE-ProRule" id="PRU00175"/>
    </source>
</evidence>
<keyword evidence="1" id="KW-0479">Metal-binding</keyword>
<dbReference type="InterPro" id="IPR001841">
    <property type="entry name" value="Znf_RING"/>
</dbReference>